<gene>
    <name evidence="2" type="ORF">TWF481_010047</name>
</gene>
<proteinExistence type="predicted"/>
<accession>A0AAV9W1Q3</accession>
<dbReference type="AlphaFoldDB" id="A0AAV9W1Q3"/>
<evidence type="ECO:0000313" key="3">
    <source>
        <dbReference type="Proteomes" id="UP001370758"/>
    </source>
</evidence>
<dbReference type="EMBL" id="JAVHJL010000007">
    <property type="protein sequence ID" value="KAK6499686.1"/>
    <property type="molecule type" value="Genomic_DNA"/>
</dbReference>
<name>A0AAV9W1Q3_9PEZI</name>
<keyword evidence="3" id="KW-1185">Reference proteome</keyword>
<organism evidence="2 3">
    <name type="scientific">Arthrobotrys musiformis</name>
    <dbReference type="NCBI Taxonomy" id="47236"/>
    <lineage>
        <taxon>Eukaryota</taxon>
        <taxon>Fungi</taxon>
        <taxon>Dikarya</taxon>
        <taxon>Ascomycota</taxon>
        <taxon>Pezizomycotina</taxon>
        <taxon>Orbiliomycetes</taxon>
        <taxon>Orbiliales</taxon>
        <taxon>Orbiliaceae</taxon>
        <taxon>Arthrobotrys</taxon>
    </lineage>
</organism>
<reference evidence="2 3" key="1">
    <citation type="submission" date="2023-08" db="EMBL/GenBank/DDBJ databases">
        <authorList>
            <person name="Palmer J.M."/>
        </authorList>
    </citation>
    <scope>NUCLEOTIDE SEQUENCE [LARGE SCALE GENOMIC DNA]</scope>
    <source>
        <strain evidence="2 3">TWF481</strain>
    </source>
</reference>
<dbReference type="Proteomes" id="UP001370758">
    <property type="component" value="Unassembled WGS sequence"/>
</dbReference>
<evidence type="ECO:0000313" key="2">
    <source>
        <dbReference type="EMBL" id="KAK6499686.1"/>
    </source>
</evidence>
<sequence>MQMRLLFLVICFVSSITAALISIKPLDKADQCVENILKDIGLSGSAKDTFCSIAPSVLDLIDILSNLDASTPLEVIDEVNKEVMSVVARTSLVHLKLSLISPGKSAMPLDWHSRERAYWDANEGYEVVET</sequence>
<feature type="chain" id="PRO_5043844160" evidence="1">
    <location>
        <begin position="19"/>
        <end position="130"/>
    </location>
</feature>
<comment type="caution">
    <text evidence="2">The sequence shown here is derived from an EMBL/GenBank/DDBJ whole genome shotgun (WGS) entry which is preliminary data.</text>
</comment>
<feature type="signal peptide" evidence="1">
    <location>
        <begin position="1"/>
        <end position="18"/>
    </location>
</feature>
<protein>
    <submittedName>
        <fullName evidence="2">Uncharacterized protein</fullName>
    </submittedName>
</protein>
<keyword evidence="1" id="KW-0732">Signal</keyword>
<evidence type="ECO:0000256" key="1">
    <source>
        <dbReference type="SAM" id="SignalP"/>
    </source>
</evidence>